<organism evidence="2 3">
    <name type="scientific">Meridianimarinicoccus aquatilis</name>
    <dbReference type="NCBI Taxonomy" id="2552766"/>
    <lineage>
        <taxon>Bacteria</taxon>
        <taxon>Pseudomonadati</taxon>
        <taxon>Pseudomonadota</taxon>
        <taxon>Alphaproteobacteria</taxon>
        <taxon>Rhodobacterales</taxon>
        <taxon>Paracoccaceae</taxon>
        <taxon>Meridianimarinicoccus</taxon>
    </lineage>
</organism>
<dbReference type="AlphaFoldDB" id="A0A4R6AR78"/>
<dbReference type="RefSeq" id="WP_133343550.1">
    <property type="nucleotide sequence ID" value="NZ_SMZO01000035.1"/>
</dbReference>
<keyword evidence="3" id="KW-1185">Reference proteome</keyword>
<keyword evidence="1" id="KW-0472">Membrane</keyword>
<evidence type="ECO:0000313" key="2">
    <source>
        <dbReference type="EMBL" id="TDL86105.1"/>
    </source>
</evidence>
<comment type="caution">
    <text evidence="2">The sequence shown here is derived from an EMBL/GenBank/DDBJ whole genome shotgun (WGS) entry which is preliminary data.</text>
</comment>
<evidence type="ECO:0000256" key="1">
    <source>
        <dbReference type="SAM" id="Phobius"/>
    </source>
</evidence>
<keyword evidence="1" id="KW-1133">Transmembrane helix</keyword>
<keyword evidence="1" id="KW-0812">Transmembrane</keyword>
<dbReference type="EMBL" id="SMZO01000035">
    <property type="protein sequence ID" value="TDL86105.1"/>
    <property type="molecule type" value="Genomic_DNA"/>
</dbReference>
<dbReference type="Proteomes" id="UP000294562">
    <property type="component" value="Unassembled WGS sequence"/>
</dbReference>
<accession>A0A4R6AR78</accession>
<reference evidence="2 3" key="1">
    <citation type="submission" date="2019-03" db="EMBL/GenBank/DDBJ databases">
        <title>Rhodobacteraceae bacterium SM1902, a new member of the family Rhodobacteraceae isolated from Yantai.</title>
        <authorList>
            <person name="Sun Y."/>
        </authorList>
    </citation>
    <scope>NUCLEOTIDE SEQUENCE [LARGE SCALE GENOMIC DNA]</scope>
    <source>
        <strain evidence="2 3">SM1902</strain>
    </source>
</reference>
<evidence type="ECO:0000313" key="3">
    <source>
        <dbReference type="Proteomes" id="UP000294562"/>
    </source>
</evidence>
<feature type="transmembrane region" description="Helical" evidence="1">
    <location>
        <begin position="49"/>
        <end position="78"/>
    </location>
</feature>
<sequence length="95" mass="10713">MSILTPLPPELPFHKRVFLNIPVLGWMARDILYGDPSNRAWAAVIVASAWLWCVAQFGLIVLIIPFVLAIPAAFWLWFEIMVSRHDARAEKAAKG</sequence>
<protein>
    <submittedName>
        <fullName evidence="2">Uncharacterized protein</fullName>
    </submittedName>
</protein>
<name>A0A4R6AR78_9RHOB</name>
<gene>
    <name evidence="2" type="ORF">E2L05_14115</name>
</gene>
<proteinExistence type="predicted"/>
<dbReference type="OrthoDB" id="8479738at2"/>